<dbReference type="EMBL" id="CP075587">
    <property type="protein sequence ID" value="QYF48656.1"/>
    <property type="molecule type" value="Genomic_DNA"/>
</dbReference>
<evidence type="ECO:0000313" key="1">
    <source>
        <dbReference type="EMBL" id="QYF48656.1"/>
    </source>
</evidence>
<name>A0ABX8V0K4_9BACT</name>
<dbReference type="Proteomes" id="UP000826014">
    <property type="component" value="Chromosome"/>
</dbReference>
<sequence length="49" mass="5407">MTINRSGNHSPEGHARINLDELFNSSSMNPQTALAYAKVQMISNLTKSM</sequence>
<protein>
    <submittedName>
        <fullName evidence="1">Uncharacterized protein</fullName>
    </submittedName>
</protein>
<accession>A0ABX8V0K4</accession>
<gene>
    <name evidence="1" type="ORF">RHABOEDO_000856</name>
</gene>
<evidence type="ECO:0000313" key="2">
    <source>
        <dbReference type="Proteomes" id="UP000826014"/>
    </source>
</evidence>
<proteinExistence type="predicted"/>
<organism evidence="1 2">
    <name type="scientific">Candidatus Rhabdochlamydia oedothoracis</name>
    <dbReference type="NCBI Taxonomy" id="2720720"/>
    <lineage>
        <taxon>Bacteria</taxon>
        <taxon>Pseudomonadati</taxon>
        <taxon>Chlamydiota</taxon>
        <taxon>Chlamydiia</taxon>
        <taxon>Parachlamydiales</taxon>
        <taxon>Candidatus Rhabdochlamydiaceae</taxon>
        <taxon>Candidatus Rhabdochlamydia</taxon>
    </lineage>
</organism>
<keyword evidence="2" id="KW-1185">Reference proteome</keyword>
<reference evidence="1 2" key="1">
    <citation type="journal article" date="2022" name="bioRxiv">
        <title>Ecology and evolution of chlamydial symbionts of arthropods.</title>
        <authorList>
            <person name="Halter T."/>
            <person name="Koestlbacher S."/>
            <person name="Collingro A."/>
            <person name="Sixt B.S."/>
            <person name="Toenshoff E.R."/>
            <person name="Hendrickx F."/>
            <person name="Kostanjsek R."/>
            <person name="Horn M."/>
        </authorList>
    </citation>
    <scope>NUCLEOTIDE SEQUENCE [LARGE SCALE GENOMIC DNA]</scope>
    <source>
        <strain evidence="1">W744xW776</strain>
    </source>
</reference>